<comment type="pathway">
    <text evidence="3 8">Carbohydrate biosynthesis; 3-deoxy-D-manno-octulosonate biosynthesis; 3-deoxy-D-manno-octulosonate from D-ribulose 5-phosphate: step 2/3.</text>
</comment>
<gene>
    <name evidence="8 10" type="primary">kdsA</name>
    <name evidence="10" type="ORF">AMOR_22830</name>
</gene>
<proteinExistence type="inferred from homology"/>
<dbReference type="Proteomes" id="UP001162891">
    <property type="component" value="Chromosome"/>
</dbReference>
<dbReference type="SUPFAM" id="SSF51569">
    <property type="entry name" value="Aldolase"/>
    <property type="match status" value="1"/>
</dbReference>
<dbReference type="Gene3D" id="3.20.20.70">
    <property type="entry name" value="Aldolase class I"/>
    <property type="match status" value="1"/>
</dbReference>
<dbReference type="EMBL" id="AP025591">
    <property type="protein sequence ID" value="BDG03287.1"/>
    <property type="molecule type" value="Genomic_DNA"/>
</dbReference>
<dbReference type="NCBIfam" id="TIGR01362">
    <property type="entry name" value="KDO8P_synth"/>
    <property type="match status" value="1"/>
</dbReference>
<comment type="catalytic activity">
    <reaction evidence="7 8">
        <text>D-arabinose 5-phosphate + phosphoenolpyruvate + H2O = 3-deoxy-alpha-D-manno-2-octulosonate-8-phosphate + phosphate</text>
        <dbReference type="Rhea" id="RHEA:14053"/>
        <dbReference type="ChEBI" id="CHEBI:15377"/>
        <dbReference type="ChEBI" id="CHEBI:43474"/>
        <dbReference type="ChEBI" id="CHEBI:57693"/>
        <dbReference type="ChEBI" id="CHEBI:58702"/>
        <dbReference type="ChEBI" id="CHEBI:85985"/>
        <dbReference type="EC" id="2.5.1.55"/>
    </reaction>
</comment>
<comment type="subcellular location">
    <subcellularLocation>
        <location evidence="1 8">Cytoplasm</location>
    </subcellularLocation>
</comment>
<accession>A0ABN6MQJ6</accession>
<dbReference type="InterPro" id="IPR006218">
    <property type="entry name" value="DAHP1/KDSA"/>
</dbReference>
<dbReference type="NCBIfam" id="NF003543">
    <property type="entry name" value="PRK05198.1"/>
    <property type="match status" value="1"/>
</dbReference>
<evidence type="ECO:0000256" key="2">
    <source>
        <dbReference type="ARBA" id="ARBA00004756"/>
    </source>
</evidence>
<comment type="similarity">
    <text evidence="4 8">Belongs to the KdsA family.</text>
</comment>
<feature type="domain" description="DAHP synthetase I/KDSA" evidence="9">
    <location>
        <begin position="10"/>
        <end position="262"/>
    </location>
</feature>
<keyword evidence="8" id="KW-0448">Lipopolysaccharide biosynthesis</keyword>
<evidence type="ECO:0000256" key="3">
    <source>
        <dbReference type="ARBA" id="ARBA00004845"/>
    </source>
</evidence>
<evidence type="ECO:0000256" key="4">
    <source>
        <dbReference type="ARBA" id="ARBA00010499"/>
    </source>
</evidence>
<evidence type="ECO:0000313" key="10">
    <source>
        <dbReference type="EMBL" id="BDG03287.1"/>
    </source>
</evidence>
<evidence type="ECO:0000256" key="7">
    <source>
        <dbReference type="ARBA" id="ARBA00049112"/>
    </source>
</evidence>
<dbReference type="EC" id="2.5.1.55" evidence="8"/>
<dbReference type="RefSeq" id="WP_248361166.1">
    <property type="nucleotide sequence ID" value="NZ_AP025591.1"/>
</dbReference>
<sequence>MAQVQARVGGHLIGDGQKLLLIAGPCVMEGEAHALAHARRVKALAEKHGLPVVFKASFDKANRSSGRSFRGPGLEKGLAAFEVVKRETGLPCLTDVHETWQAEPAGKVVDVLQVPAFLCRQTDLVIACARAAKALNVKKGQFLAPKEMRHAIAKAREGGNENVFLTERGATFGYGNLVVDMRALVQMRELGVPVCMDATHSVQMPGSGGDTTAGDRQFVAPLARAAAAVGIDALFMEIHEDPALAKSDGPNSLDFDMADRLLSEVLAVRRALGWK</sequence>
<keyword evidence="11" id="KW-1185">Reference proteome</keyword>
<evidence type="ECO:0000256" key="8">
    <source>
        <dbReference type="HAMAP-Rule" id="MF_00056"/>
    </source>
</evidence>
<protein>
    <recommendedName>
        <fullName evidence="8">2-dehydro-3-deoxyphosphooctonate aldolase</fullName>
        <ecNumber evidence="8">2.5.1.55</ecNumber>
    </recommendedName>
    <alternativeName>
        <fullName evidence="8">3-deoxy-D-manno-octulosonic acid 8-phosphate synthase</fullName>
    </alternativeName>
    <alternativeName>
        <fullName evidence="8">KDO-8-phosphate synthase</fullName>
        <shortName evidence="8">KDO 8-P synthase</shortName>
        <shortName evidence="8">KDOPS</shortName>
    </alternativeName>
    <alternativeName>
        <fullName evidence="8">Phospho-2-dehydro-3-deoxyoctonate aldolase</fullName>
    </alternativeName>
</protein>
<name>A0ABN6MQJ6_9BACT</name>
<evidence type="ECO:0000256" key="5">
    <source>
        <dbReference type="ARBA" id="ARBA00022490"/>
    </source>
</evidence>
<keyword evidence="5 8" id="KW-0963">Cytoplasm</keyword>
<dbReference type="PANTHER" id="PTHR21057">
    <property type="entry name" value="PHOSPHO-2-DEHYDRO-3-DEOXYHEPTONATE ALDOLASE"/>
    <property type="match status" value="1"/>
</dbReference>
<reference evidence="11" key="1">
    <citation type="journal article" date="2022" name="Int. J. Syst. Evol. Microbiol.">
        <title>Anaeromyxobacter oryzae sp. nov., Anaeromyxobacter diazotrophicus sp. nov. and Anaeromyxobacter paludicola sp. nov., isolated from paddy soils.</title>
        <authorList>
            <person name="Itoh H."/>
            <person name="Xu Z."/>
            <person name="Mise K."/>
            <person name="Masuda Y."/>
            <person name="Ushijima N."/>
            <person name="Hayakawa C."/>
            <person name="Shiratori Y."/>
            <person name="Senoo K."/>
        </authorList>
    </citation>
    <scope>NUCLEOTIDE SEQUENCE [LARGE SCALE GENOMIC DNA]</scope>
    <source>
        <strain evidence="11">Red232</strain>
    </source>
</reference>
<comment type="pathway">
    <text evidence="2">Bacterial outer membrane biogenesis; lipopolysaccharide biosynthesis.</text>
</comment>
<dbReference type="HAMAP" id="MF_00056">
    <property type="entry name" value="KDO8P_synth"/>
    <property type="match status" value="1"/>
</dbReference>
<dbReference type="InterPro" id="IPR006269">
    <property type="entry name" value="KDO8P_synthase"/>
</dbReference>
<evidence type="ECO:0000256" key="1">
    <source>
        <dbReference type="ARBA" id="ARBA00004496"/>
    </source>
</evidence>
<organism evidence="10 11">
    <name type="scientific">Anaeromyxobacter oryzae</name>
    <dbReference type="NCBI Taxonomy" id="2918170"/>
    <lineage>
        <taxon>Bacteria</taxon>
        <taxon>Pseudomonadati</taxon>
        <taxon>Myxococcota</taxon>
        <taxon>Myxococcia</taxon>
        <taxon>Myxococcales</taxon>
        <taxon>Cystobacterineae</taxon>
        <taxon>Anaeromyxobacteraceae</taxon>
        <taxon>Anaeromyxobacter</taxon>
    </lineage>
</organism>
<keyword evidence="6 8" id="KW-0808">Transferase</keyword>
<dbReference type="Pfam" id="PF00793">
    <property type="entry name" value="DAHP_synth_1"/>
    <property type="match status" value="1"/>
</dbReference>
<dbReference type="InterPro" id="IPR013785">
    <property type="entry name" value="Aldolase_TIM"/>
</dbReference>
<evidence type="ECO:0000259" key="9">
    <source>
        <dbReference type="Pfam" id="PF00793"/>
    </source>
</evidence>
<evidence type="ECO:0000313" key="11">
    <source>
        <dbReference type="Proteomes" id="UP001162891"/>
    </source>
</evidence>
<evidence type="ECO:0000256" key="6">
    <source>
        <dbReference type="ARBA" id="ARBA00022679"/>
    </source>
</evidence>